<comment type="caution">
    <text evidence="1">The sequence shown here is derived from an EMBL/GenBank/DDBJ whole genome shotgun (WGS) entry which is preliminary data.</text>
</comment>
<dbReference type="Proteomes" id="UP001597393">
    <property type="component" value="Unassembled WGS sequence"/>
</dbReference>
<dbReference type="RefSeq" id="WP_380870230.1">
    <property type="nucleotide sequence ID" value="NZ_JBHUMA010000008.1"/>
</dbReference>
<keyword evidence="2" id="KW-1185">Reference proteome</keyword>
<dbReference type="InterPro" id="IPR025563">
    <property type="entry name" value="DUF4286"/>
</dbReference>
<name>A0ABW5NPT2_9SPHI</name>
<accession>A0ABW5NPT2</accession>
<gene>
    <name evidence="1" type="ORF">ACFSQ3_14120</name>
</gene>
<organism evidence="1 2">
    <name type="scientific">Sphingobacterium corticis</name>
    <dbReference type="NCBI Taxonomy" id="1812823"/>
    <lineage>
        <taxon>Bacteria</taxon>
        <taxon>Pseudomonadati</taxon>
        <taxon>Bacteroidota</taxon>
        <taxon>Sphingobacteriia</taxon>
        <taxon>Sphingobacteriales</taxon>
        <taxon>Sphingobacteriaceae</taxon>
        <taxon>Sphingobacterium</taxon>
    </lineage>
</organism>
<evidence type="ECO:0000313" key="2">
    <source>
        <dbReference type="Proteomes" id="UP001597393"/>
    </source>
</evidence>
<evidence type="ECO:0000313" key="1">
    <source>
        <dbReference type="EMBL" id="MFD2600089.1"/>
    </source>
</evidence>
<dbReference type="EMBL" id="JBHUMA010000008">
    <property type="protein sequence ID" value="MFD2600089.1"/>
    <property type="molecule type" value="Genomic_DNA"/>
</dbReference>
<proteinExistence type="predicted"/>
<protein>
    <submittedName>
        <fullName evidence="1">DUF4286 family protein</fullName>
    </submittedName>
</protein>
<reference evidence="2" key="1">
    <citation type="journal article" date="2019" name="Int. J. Syst. Evol. Microbiol.">
        <title>The Global Catalogue of Microorganisms (GCM) 10K type strain sequencing project: providing services to taxonomists for standard genome sequencing and annotation.</title>
        <authorList>
            <consortium name="The Broad Institute Genomics Platform"/>
            <consortium name="The Broad Institute Genome Sequencing Center for Infectious Disease"/>
            <person name="Wu L."/>
            <person name="Ma J."/>
        </authorList>
    </citation>
    <scope>NUCLEOTIDE SEQUENCE [LARGE SCALE GENOMIC DNA]</scope>
    <source>
        <strain evidence="2">KCTC 42248</strain>
    </source>
</reference>
<sequence>MYLYNISIIVEDSANAEALNWIKTSFLPSLASEYTPKLLAMLDSPHEGHTYSLQLIFNDRNSVEKFKDQHLTQLQSYLGSNHPERAFIFDSLMQYMQH</sequence>
<dbReference type="Pfam" id="PF14114">
    <property type="entry name" value="DUF4286"/>
    <property type="match status" value="1"/>
</dbReference>